<gene>
    <name evidence="13" type="primary">cas9</name>
    <name evidence="16" type="ORF">SAMN04487834_10653</name>
</gene>
<dbReference type="GO" id="GO:0046872">
    <property type="term" value="F:metal ion binding"/>
    <property type="evidence" value="ECO:0007669"/>
    <property type="project" value="UniProtKB-UniRule"/>
</dbReference>
<feature type="active site" description="Proton acceptor for HNH nuclease domain" evidence="13">
    <location>
        <position position="626"/>
    </location>
</feature>
<dbReference type="InterPro" id="IPR028629">
    <property type="entry name" value="Cas9"/>
</dbReference>
<dbReference type="HAMAP" id="MF_01480">
    <property type="entry name" value="Cas9"/>
    <property type="match status" value="1"/>
</dbReference>
<accession>A0A1H6WDZ9</accession>
<keyword evidence="6 13" id="KW-0378">Hydrolase</keyword>
<comment type="cofactor">
    <cofactor evidence="1">
        <name>Mg(2+)</name>
        <dbReference type="ChEBI" id="CHEBI:18420"/>
    </cofactor>
</comment>
<dbReference type="PROSITE" id="PS51749">
    <property type="entry name" value="HNH_CAS9"/>
    <property type="match status" value="1"/>
</dbReference>
<comment type="similarity">
    <text evidence="2">Belongs to the CRISPR-associated protein Cas9 family. Subtype II-A subfamily.</text>
</comment>
<dbReference type="GO" id="GO:0043571">
    <property type="term" value="P:maintenance of CRISPR repeat elements"/>
    <property type="evidence" value="ECO:0007669"/>
    <property type="project" value="UniProtKB-UniRule"/>
</dbReference>
<dbReference type="OrthoDB" id="9757607at2"/>
<dbReference type="InterPro" id="IPR003615">
    <property type="entry name" value="HNH_nuc"/>
</dbReference>
<feature type="domain" description="HNH Cas9-type" evidence="15">
    <location>
        <begin position="542"/>
        <end position="718"/>
    </location>
</feature>
<evidence type="ECO:0000256" key="11">
    <source>
        <dbReference type="ARBA" id="ARBA00023211"/>
    </source>
</evidence>
<evidence type="ECO:0000256" key="13">
    <source>
        <dbReference type="HAMAP-Rule" id="MF_01480"/>
    </source>
</evidence>
<dbReference type="RefSeq" id="WP_074732643.1">
    <property type="nucleotide sequence ID" value="NZ_FNYK01000065.1"/>
</dbReference>
<dbReference type="GO" id="GO:0003677">
    <property type="term" value="F:DNA binding"/>
    <property type="evidence" value="ECO:0007669"/>
    <property type="project" value="UniProtKB-UniRule"/>
</dbReference>
<evidence type="ECO:0000256" key="5">
    <source>
        <dbReference type="ARBA" id="ARBA00022759"/>
    </source>
</evidence>
<dbReference type="InterPro" id="IPR041383">
    <property type="entry name" value="RuvC_III"/>
</dbReference>
<dbReference type="InterPro" id="IPR036397">
    <property type="entry name" value="RNaseH_sf"/>
</dbReference>
<evidence type="ECO:0000256" key="12">
    <source>
        <dbReference type="ARBA" id="ARBA00046380"/>
    </source>
</evidence>
<evidence type="ECO:0000256" key="6">
    <source>
        <dbReference type="ARBA" id="ARBA00022801"/>
    </source>
</evidence>
<dbReference type="EC" id="3.1.-.-" evidence="13"/>
<keyword evidence="17" id="KW-1185">Reference proteome</keyword>
<protein>
    <recommendedName>
        <fullName evidence="13">CRISPR-associated endonuclease Cas9</fullName>
        <ecNumber evidence="13">3.1.-.-</ecNumber>
    </recommendedName>
</protein>
<evidence type="ECO:0000256" key="14">
    <source>
        <dbReference type="SAM" id="MobiDB-lite"/>
    </source>
</evidence>
<comment type="caution">
    <text evidence="13">Lacks conserved residue(s) required for the propagation of feature annotation.</text>
</comment>
<keyword evidence="4" id="KW-0479">Metal-binding</keyword>
<evidence type="ECO:0000313" key="17">
    <source>
        <dbReference type="Proteomes" id="UP000183028"/>
    </source>
</evidence>
<dbReference type="InterPro" id="IPR033114">
    <property type="entry name" value="HNH_CAS9"/>
</dbReference>
<evidence type="ECO:0000313" key="16">
    <source>
        <dbReference type="EMBL" id="SEJ15251.1"/>
    </source>
</evidence>
<evidence type="ECO:0000259" key="15">
    <source>
        <dbReference type="PROSITE" id="PS51749"/>
    </source>
</evidence>
<dbReference type="GO" id="GO:0016787">
    <property type="term" value="F:hydrolase activity"/>
    <property type="evidence" value="ECO:0007669"/>
    <property type="project" value="UniProtKB-KW"/>
</dbReference>
<evidence type="ECO:0000256" key="2">
    <source>
        <dbReference type="ARBA" id="ARBA00005244"/>
    </source>
</evidence>
<evidence type="ECO:0000256" key="9">
    <source>
        <dbReference type="ARBA" id="ARBA00023118"/>
    </source>
</evidence>
<dbReference type="Proteomes" id="UP000183028">
    <property type="component" value="Unassembled WGS sequence"/>
</dbReference>
<dbReference type="NCBIfam" id="TIGR01865">
    <property type="entry name" value="cas_Csn1"/>
    <property type="match status" value="1"/>
</dbReference>
<keyword evidence="3 13" id="KW-0540">Nuclease</keyword>
<feature type="compositionally biased region" description="Basic residues" evidence="14">
    <location>
        <begin position="57"/>
        <end position="75"/>
    </location>
</feature>
<evidence type="ECO:0000256" key="1">
    <source>
        <dbReference type="ARBA" id="ARBA00001946"/>
    </source>
</evidence>
<keyword evidence="11" id="KW-0464">Manganese</keyword>
<feature type="region of interest" description="Disordered" evidence="14">
    <location>
        <begin position="47"/>
        <end position="75"/>
    </location>
</feature>
<comment type="function">
    <text evidence="13">CRISPR (clustered regularly interspaced short palindromic repeat) is an adaptive immune system that provides protection against mobile genetic elements (viruses, transposable elements and conjugative plasmids). CRISPR clusters contain spacers, sequences complementary to antecedent mobile elements, and target invading nucleic acids. CRISPR clusters are transcribed and processed into CRISPR RNA (crRNA). In type II CRISPR systems correct processing of pre-crRNA requires a trans-encoded small RNA (tracrRNA), endogenous ribonuclease 3 (rnc) and this protein. The tracrRNA serves as a guide for ribonuclease 3-aided processing of pre-crRNA. Subsequently Cas9/crRNA/tracrRNA endonucleolytically cleaves linear or circular dsDNA target complementary to the spacer; Cas9 is inactive in the absence of the 2 guide RNAs (gRNA). Cas9 recognizes the protospacer adjacent motif (PAM) in the CRISPR repeat sequences to help distinguish self versus nonself, as targets within the bacterial CRISPR locus do not have PAMs. PAM recognition is also required for catalytic activity.</text>
</comment>
<evidence type="ECO:0000256" key="8">
    <source>
        <dbReference type="ARBA" id="ARBA00022884"/>
    </source>
</evidence>
<dbReference type="GO" id="GO:0051607">
    <property type="term" value="P:defense response to virus"/>
    <property type="evidence" value="ECO:0007669"/>
    <property type="project" value="UniProtKB-UniRule"/>
</dbReference>
<name>A0A1H6WDZ9_9FIRM</name>
<organism evidence="16 17">
    <name type="scientific">Sharpea azabuensis</name>
    <dbReference type="NCBI Taxonomy" id="322505"/>
    <lineage>
        <taxon>Bacteria</taxon>
        <taxon>Bacillati</taxon>
        <taxon>Bacillota</taxon>
        <taxon>Erysipelotrichia</taxon>
        <taxon>Erysipelotrichales</taxon>
        <taxon>Coprobacillaceae</taxon>
        <taxon>Sharpea</taxon>
    </lineage>
</organism>
<dbReference type="Pfam" id="PF18541">
    <property type="entry name" value="RuvC_III"/>
    <property type="match status" value="1"/>
</dbReference>
<sequence length="1211" mass="142002">MENYRQKHRFVLATDLGIGSNGWAIIDLDAHRVEDLGVQIFESGEEGAKKASARASQQRRLKRSAHRLNRRKKQRKESLIKFLQEIEFPDLNNILDSFKKQKNPNDILSLRVKGLDNKLSPLELFSVLIYMSNNRGYKDFYDNDINEDKKDSDEKEMQKAKSTIEKLFASNSYRTVGEMIATDPTFIVDKSGSKKVIKYHNKKGYQYLIPRKLLENEMSLILHKQEEFYDCLSIDNITIILDKIFFQRNFEDGPGPKNKRDDYKNNSKGNQFYTGFNEMIGLCPFYPNEKKGTKNSLIYDEYYLINTLSQFFFTDSNGVIMSFSKSLLHDLMLYFFDHKGELTNKELSSFLLKHGLELNSKEKSNKKYRLNYMKQLTDSTIFETEMIASFREEIETSSYRSVNSLSNKIGNCIGQFITPLKRKEELTNILIDTNYPKELASKLADSIKVIKSQSVANISNKYMLEAIHAFESGKKYGDFQAEFNETRELEDHHFMKNNKLIAFQDSDLIRNPVVYRTINQSRKIINAAINKYNIVRINIEVASDVNKSFEQRDNDKKYQNDNYEKNLQLESELTDYINKENLHVNVNSKMMERYKLYLSQNKHCIYTNTPLTMMDVIYGTNVQVDHIIPQSKILDDTLNNKVLVLRDANSIKNNRLPLEAFDEMQINVDTNYTKKDYLTECLHLLKNKTNPISKKKYQYLTLKKLDDETIEGFISRNINDTRYITRYIANYLKTAFKESDKTKNIDVVTIKGAVTSRFRKRWLTTYDEYGYHPTIYSLEDKGRNLYYYHHAIDAIILANIDKRYITLANAYDTIRLIKIDRNLSKEQKQRDIDTVIKNTVKSMSKYHGFSEDYIRSLMSKNHIPAICKNLSDEVQIRIPLKFNTDYDNLGYRFTDDQYHYKKLYIAFKEAQNALKEKEILEKELTERFNNEAQILNANIILTYTGFESNNELIDIKKAKKVIDTLKPDLKNYIKAIDILTQEEYTKRCLEYYNDSEFAEQLKIPYVNFKINKRFRGKIQGSENAVSLREVLKKTKLNSFEEFESYLKSEDGIKSPYYIKYTKNTLGKESYTIYEANSYYCAEIYTDSQNKPQLRGIRYVDVRKEDGKLVLLKPLPSTCKHITYLFHNEYIAIYKDSNYKRLKNNGFGAYRSIKNVNVNKIIIRLFANQNLNDNDVVITSSIFIKKYSLDVFGHINGEIKCGDQSLFTIKKR</sequence>
<dbReference type="EMBL" id="FNYK01000065">
    <property type="protein sequence ID" value="SEJ15251.1"/>
    <property type="molecule type" value="Genomic_DNA"/>
</dbReference>
<keyword evidence="10 13" id="KW-0238">DNA-binding</keyword>
<reference evidence="17" key="1">
    <citation type="submission" date="2016-10" db="EMBL/GenBank/DDBJ databases">
        <authorList>
            <person name="Varghese N."/>
        </authorList>
    </citation>
    <scope>NUCLEOTIDE SEQUENCE [LARGE SCALE GENOMIC DNA]</scope>
    <source>
        <strain evidence="17">DSM 20406</strain>
    </source>
</reference>
<dbReference type="eggNOG" id="COG3513">
    <property type="taxonomic scope" value="Bacteria"/>
</dbReference>
<proteinExistence type="inferred from homology"/>
<comment type="similarity">
    <text evidence="13">Belongs to the CRISPR-associated Cas9 family.</text>
</comment>
<evidence type="ECO:0000256" key="7">
    <source>
        <dbReference type="ARBA" id="ARBA00022842"/>
    </source>
</evidence>
<keyword evidence="8 13" id="KW-0694">RNA-binding</keyword>
<evidence type="ECO:0000256" key="4">
    <source>
        <dbReference type="ARBA" id="ARBA00022723"/>
    </source>
</evidence>
<evidence type="ECO:0000256" key="10">
    <source>
        <dbReference type="ARBA" id="ARBA00023125"/>
    </source>
</evidence>
<comment type="domain">
    <text evidence="13">Has 2 endonuclease domains. The discontinuous RuvC-like domain cleaves the target DNA noncomplementary to crRNA while the HNH nuclease domain cleaves the target DNA complementary to crRNA.</text>
</comment>
<dbReference type="Pfam" id="PF13395">
    <property type="entry name" value="HNH_4"/>
    <property type="match status" value="1"/>
</dbReference>
<keyword evidence="5 13" id="KW-0255">Endonuclease</keyword>
<keyword evidence="9 13" id="KW-0051">Antiviral defense</keyword>
<comment type="subunit">
    <text evidence="12 13">Monomer. Binds crRNA and tracrRNA.</text>
</comment>
<feature type="active site" description="For RuvC-like nuclease domain" evidence="13">
    <location>
        <position position="15"/>
    </location>
</feature>
<dbReference type="GO" id="GO:0004519">
    <property type="term" value="F:endonuclease activity"/>
    <property type="evidence" value="ECO:0007669"/>
    <property type="project" value="UniProtKB-UniRule"/>
</dbReference>
<dbReference type="GO" id="GO:0003723">
    <property type="term" value="F:RNA binding"/>
    <property type="evidence" value="ECO:0007669"/>
    <property type="project" value="UniProtKB-UniRule"/>
</dbReference>
<dbReference type="Gene3D" id="1.10.30.50">
    <property type="match status" value="1"/>
</dbReference>
<dbReference type="AlphaFoldDB" id="A0A1H6WDZ9"/>
<dbReference type="Gene3D" id="3.30.420.10">
    <property type="entry name" value="Ribonuclease H-like superfamily/Ribonuclease H"/>
    <property type="match status" value="2"/>
</dbReference>
<evidence type="ECO:0000256" key="3">
    <source>
        <dbReference type="ARBA" id="ARBA00022722"/>
    </source>
</evidence>
<keyword evidence="7" id="KW-0460">Magnesium</keyword>